<comment type="caution">
    <text evidence="2">The sequence shown here is derived from an EMBL/GenBank/DDBJ whole genome shotgun (WGS) entry which is preliminary data.</text>
</comment>
<proteinExistence type="predicted"/>
<sequence>MSAFNLQGWLGASPAAYLEELCLGDIVLLGTVTRLGATIEQNEPKSILGRGRMHVSEDQVLGYPKRRRDSPSQEEQTKRVKKDPNPILIFPARVDDCLCLTPRLEDMLWQFRFTCQPSSYP</sequence>
<evidence type="ECO:0000313" key="3">
    <source>
        <dbReference type="Proteomes" id="UP000242814"/>
    </source>
</evidence>
<dbReference type="EMBL" id="LZYO01000038">
    <property type="protein sequence ID" value="ODH40782.1"/>
    <property type="molecule type" value="Genomic_DNA"/>
</dbReference>
<feature type="region of interest" description="Disordered" evidence="1">
    <location>
        <begin position="59"/>
        <end position="83"/>
    </location>
</feature>
<name>A0A1D2JLC1_PARBR</name>
<dbReference type="VEuPathDB" id="FungiDB:PADG_06036"/>
<evidence type="ECO:0000313" key="2">
    <source>
        <dbReference type="EMBL" id="ODH40782.1"/>
    </source>
</evidence>
<protein>
    <submittedName>
        <fullName evidence="2">Uncharacterized protein</fullName>
    </submittedName>
</protein>
<reference evidence="2 3" key="1">
    <citation type="submission" date="2016-06" db="EMBL/GenBank/DDBJ databases">
        <authorList>
            <person name="Kjaerup R.B."/>
            <person name="Dalgaard T.S."/>
            <person name="Juul-Madsen H.R."/>
        </authorList>
    </citation>
    <scope>NUCLEOTIDE SEQUENCE [LARGE SCALE GENOMIC DNA]</scope>
    <source>
        <strain evidence="2 3">Pb300</strain>
    </source>
</reference>
<feature type="compositionally biased region" description="Basic and acidic residues" evidence="1">
    <location>
        <begin position="69"/>
        <end position="83"/>
    </location>
</feature>
<organism evidence="2 3">
    <name type="scientific">Paracoccidioides brasiliensis</name>
    <dbReference type="NCBI Taxonomy" id="121759"/>
    <lineage>
        <taxon>Eukaryota</taxon>
        <taxon>Fungi</taxon>
        <taxon>Dikarya</taxon>
        <taxon>Ascomycota</taxon>
        <taxon>Pezizomycotina</taxon>
        <taxon>Eurotiomycetes</taxon>
        <taxon>Eurotiomycetidae</taxon>
        <taxon>Onygenales</taxon>
        <taxon>Ajellomycetaceae</taxon>
        <taxon>Paracoccidioides</taxon>
    </lineage>
</organism>
<dbReference type="VEuPathDB" id="FungiDB:PABG_05703"/>
<evidence type="ECO:0000256" key="1">
    <source>
        <dbReference type="SAM" id="MobiDB-lite"/>
    </source>
</evidence>
<gene>
    <name evidence="2" type="ORF">ACO22_01539</name>
</gene>
<dbReference type="AlphaFoldDB" id="A0A1D2JLC1"/>
<accession>A0A1D2JLC1</accession>
<dbReference type="Proteomes" id="UP000242814">
    <property type="component" value="Unassembled WGS sequence"/>
</dbReference>